<dbReference type="EC" id="2.7.7.6" evidence="5"/>
<evidence type="ECO:0000256" key="3">
    <source>
        <dbReference type="ARBA" id="ARBA00022695"/>
    </source>
</evidence>
<organism evidence="6 7">
    <name type="scientific">Sporosarcina oncorhynchi</name>
    <dbReference type="NCBI Taxonomy" id="3056444"/>
    <lineage>
        <taxon>Bacteria</taxon>
        <taxon>Bacillati</taxon>
        <taxon>Bacillota</taxon>
        <taxon>Bacilli</taxon>
        <taxon>Bacillales</taxon>
        <taxon>Caryophanaceae</taxon>
        <taxon>Sporosarcina</taxon>
    </lineage>
</organism>
<comment type="similarity">
    <text evidence="5">Belongs to the RNA polymerase subunit epsilon family.</text>
</comment>
<protein>
    <recommendedName>
        <fullName evidence="5">DNA-directed RNA polymerase subunit epsilon</fullName>
        <shortName evidence="5">RNAP epsilon subunit</shortName>
        <ecNumber evidence="5">2.7.7.6</ecNumber>
    </recommendedName>
    <alternativeName>
        <fullName evidence="5">RNA polymerase epsilon subunit</fullName>
    </alternativeName>
    <alternativeName>
        <fullName evidence="5">Transcriptase subunit epsilon</fullName>
    </alternativeName>
</protein>
<evidence type="ECO:0000256" key="5">
    <source>
        <dbReference type="HAMAP-Rule" id="MF_01553"/>
    </source>
</evidence>
<comment type="catalytic activity">
    <reaction evidence="5">
        <text>RNA(n) + a ribonucleoside 5'-triphosphate = RNA(n+1) + diphosphate</text>
        <dbReference type="Rhea" id="RHEA:21248"/>
        <dbReference type="Rhea" id="RHEA-COMP:14527"/>
        <dbReference type="Rhea" id="RHEA-COMP:17342"/>
        <dbReference type="ChEBI" id="CHEBI:33019"/>
        <dbReference type="ChEBI" id="CHEBI:61557"/>
        <dbReference type="ChEBI" id="CHEBI:140395"/>
        <dbReference type="EC" id="2.7.7.6"/>
    </reaction>
</comment>
<dbReference type="EMBL" id="CP129118">
    <property type="protein sequence ID" value="WOV86251.1"/>
    <property type="molecule type" value="Genomic_DNA"/>
</dbReference>
<keyword evidence="1 5" id="KW-0240">DNA-directed RNA polymerase</keyword>
<dbReference type="NCBIfam" id="NF010188">
    <property type="entry name" value="PRK13667.1"/>
    <property type="match status" value="1"/>
</dbReference>
<dbReference type="Gene3D" id="3.10.20.730">
    <property type="entry name" value="RNAP, epsilon subunit-like"/>
    <property type="match status" value="1"/>
</dbReference>
<keyword evidence="3 5" id="KW-0548">Nucleotidyltransferase</keyword>
<keyword evidence="4 5" id="KW-0804">Transcription</keyword>
<dbReference type="Proteomes" id="UP001303902">
    <property type="component" value="Chromosome"/>
</dbReference>
<dbReference type="RefSeq" id="WP_317965241.1">
    <property type="nucleotide sequence ID" value="NZ_CP129118.1"/>
</dbReference>
<reference evidence="6 7" key="1">
    <citation type="submission" date="2023-06" db="EMBL/GenBank/DDBJ databases">
        <title>Sporosarcina sp. nov., isolated from Korean tranditional fermented seafood 'Jeotgal'.</title>
        <authorList>
            <person name="Yang A.I."/>
            <person name="Shin N.-R."/>
        </authorList>
    </citation>
    <scope>NUCLEOTIDE SEQUENCE [LARGE SCALE GENOMIC DNA]</scope>
    <source>
        <strain evidence="6 7">T2O-4</strain>
    </source>
</reference>
<dbReference type="InterPro" id="IPR009907">
    <property type="entry name" value="RpoY"/>
</dbReference>
<dbReference type="Pfam" id="PF07288">
    <property type="entry name" value="RpoY"/>
    <property type="match status" value="1"/>
</dbReference>
<sequence length="69" mass="8297">MIFKVYFQENALQVPIRENTQHIYVEADSEQSVREKLKDRKYNIEMIQVLEGPHLEYEQASSHFELEQV</sequence>
<name>A0ABZ0L174_9BACL</name>
<comment type="subunit">
    <text evidence="5">RNAP is composed of a core of 2 alpha, a beta and a beta' subunit. The core is associated with a delta subunit, and at least one of epsilon or omega. When a sigma factor is associated with the core the holoenzyme is formed, which can initiate transcription.</text>
</comment>
<evidence type="ECO:0000256" key="4">
    <source>
        <dbReference type="ARBA" id="ARBA00023163"/>
    </source>
</evidence>
<accession>A0ABZ0L174</accession>
<evidence type="ECO:0000256" key="1">
    <source>
        <dbReference type="ARBA" id="ARBA00022478"/>
    </source>
</evidence>
<gene>
    <name evidence="5" type="primary">rpoY</name>
    <name evidence="6" type="ORF">QWT69_09855</name>
</gene>
<evidence type="ECO:0000313" key="6">
    <source>
        <dbReference type="EMBL" id="WOV86251.1"/>
    </source>
</evidence>
<comment type="function">
    <text evidence="5">A non-essential component of RNA polymerase (RNAP).</text>
</comment>
<keyword evidence="7" id="KW-1185">Reference proteome</keyword>
<evidence type="ECO:0000256" key="2">
    <source>
        <dbReference type="ARBA" id="ARBA00022679"/>
    </source>
</evidence>
<dbReference type="HAMAP" id="MF_01553">
    <property type="entry name" value="RNApol_bact_RpoY"/>
    <property type="match status" value="1"/>
</dbReference>
<evidence type="ECO:0000313" key="7">
    <source>
        <dbReference type="Proteomes" id="UP001303902"/>
    </source>
</evidence>
<proteinExistence type="inferred from homology"/>
<keyword evidence="2 5" id="KW-0808">Transferase</keyword>